<dbReference type="KEGG" id="stp:Strop_2750"/>
<gene>
    <name evidence="2" type="ordered locus">Strop_2750</name>
</gene>
<dbReference type="InterPro" id="IPR021354">
    <property type="entry name" value="DUF2975"/>
</dbReference>
<keyword evidence="1" id="KW-0812">Transmembrane</keyword>
<protein>
    <recommendedName>
        <fullName evidence="4">DUF2975 domain-containing protein</fullName>
    </recommendedName>
</protein>
<keyword evidence="1" id="KW-0472">Membrane</keyword>
<evidence type="ECO:0000313" key="2">
    <source>
        <dbReference type="EMBL" id="ABP55193.1"/>
    </source>
</evidence>
<feature type="transmembrane region" description="Helical" evidence="1">
    <location>
        <begin position="194"/>
        <end position="213"/>
    </location>
</feature>
<evidence type="ECO:0000256" key="1">
    <source>
        <dbReference type="SAM" id="Phobius"/>
    </source>
</evidence>
<evidence type="ECO:0008006" key="4">
    <source>
        <dbReference type="Google" id="ProtNLM"/>
    </source>
</evidence>
<organism evidence="2 3">
    <name type="scientific">Salinispora tropica (strain ATCC BAA-916 / DSM 44818 / JCM 13857 / NBRC 105044 / CNB-440)</name>
    <dbReference type="NCBI Taxonomy" id="369723"/>
    <lineage>
        <taxon>Bacteria</taxon>
        <taxon>Bacillati</taxon>
        <taxon>Actinomycetota</taxon>
        <taxon>Actinomycetes</taxon>
        <taxon>Micromonosporales</taxon>
        <taxon>Micromonosporaceae</taxon>
        <taxon>Salinispora</taxon>
    </lineage>
</organism>
<proteinExistence type="predicted"/>
<evidence type="ECO:0000313" key="3">
    <source>
        <dbReference type="Proteomes" id="UP000000235"/>
    </source>
</evidence>
<dbReference type="HOGENOM" id="CLU_1204106_0_0_11"/>
<feature type="transmembrane region" description="Helical" evidence="1">
    <location>
        <begin position="118"/>
        <end position="137"/>
    </location>
</feature>
<sequence>MSATVRVRLLTGLLGAAAAAVLVFGVWPTLLGPSGLELGRGMVPMPTPQPMLSVAVRPDDGFGDRWQATGDDYHELFAWKDTSDGTRDAAKGLPPVELFFPTMGLSILGPTWTDRISFAGPELAAQALLLSVLWLLWRIVRTAPTGEVFTTVNARRIVGIGLVVAVGGSAVQLLGLAAHQAIVARSAAAGIVDVAFSFSFVPLAIGATVLLLAEVFRQGVRLRADVAGLV</sequence>
<dbReference type="eggNOG" id="ENOG502ZMFC">
    <property type="taxonomic scope" value="Bacteria"/>
</dbReference>
<reference evidence="3" key="1">
    <citation type="journal article" date="2007" name="Proc. Natl. Acad. Sci. U.S.A.">
        <title>Genome sequencing reveals complex secondary metabolome in the marine actinomycete Salinispora tropica.</title>
        <authorList>
            <person name="Udwary D.W."/>
            <person name="Zeigler L."/>
            <person name="Asolkar R.N."/>
            <person name="Singan V."/>
            <person name="Lapidus A."/>
            <person name="Fenical W."/>
            <person name="Jensen P.R."/>
            <person name="Moore B.S."/>
        </authorList>
    </citation>
    <scope>NUCLEOTIDE SEQUENCE [LARGE SCALE GENOMIC DNA]</scope>
    <source>
        <strain evidence="3">ATCC BAA-916 / DSM 44818 / CNB-440</strain>
    </source>
</reference>
<keyword evidence="1" id="KW-1133">Transmembrane helix</keyword>
<dbReference type="EMBL" id="CP000667">
    <property type="protein sequence ID" value="ABP55193.1"/>
    <property type="molecule type" value="Genomic_DNA"/>
</dbReference>
<accession>A4X8J3</accession>
<name>A4X8J3_SALTO</name>
<dbReference type="Pfam" id="PF11188">
    <property type="entry name" value="DUF2975"/>
    <property type="match status" value="1"/>
</dbReference>
<dbReference type="Proteomes" id="UP000000235">
    <property type="component" value="Chromosome"/>
</dbReference>
<feature type="transmembrane region" description="Helical" evidence="1">
    <location>
        <begin position="157"/>
        <end position="182"/>
    </location>
</feature>
<dbReference type="AlphaFoldDB" id="A4X8J3"/>
<keyword evidence="3" id="KW-1185">Reference proteome</keyword>